<accession>A0A379JZV5</accession>
<protein>
    <submittedName>
        <fullName evidence="1">Uncharacterized protein</fullName>
    </submittedName>
</protein>
<dbReference type="Proteomes" id="UP000254084">
    <property type="component" value="Unassembled WGS sequence"/>
</dbReference>
<organism evidence="1 2">
    <name type="scientific">Ectopseudomonas oleovorans</name>
    <name type="common">Pseudomonas oleovorans</name>
    <dbReference type="NCBI Taxonomy" id="301"/>
    <lineage>
        <taxon>Bacteria</taxon>
        <taxon>Pseudomonadati</taxon>
        <taxon>Pseudomonadota</taxon>
        <taxon>Gammaproteobacteria</taxon>
        <taxon>Pseudomonadales</taxon>
        <taxon>Pseudomonadaceae</taxon>
        <taxon>Ectopseudomonas</taxon>
    </lineage>
</organism>
<dbReference type="EMBL" id="UGUW01000001">
    <property type="protein sequence ID" value="SUD57918.1"/>
    <property type="molecule type" value="Genomic_DNA"/>
</dbReference>
<evidence type="ECO:0000313" key="1">
    <source>
        <dbReference type="EMBL" id="SUD57918.1"/>
    </source>
</evidence>
<gene>
    <name evidence="1" type="ORF">NCTC10860_00121</name>
</gene>
<dbReference type="AlphaFoldDB" id="A0A379JZV5"/>
<proteinExistence type="predicted"/>
<reference evidence="1 2" key="1">
    <citation type="submission" date="2018-06" db="EMBL/GenBank/DDBJ databases">
        <authorList>
            <consortium name="Pathogen Informatics"/>
            <person name="Doyle S."/>
        </authorList>
    </citation>
    <scope>NUCLEOTIDE SEQUENCE [LARGE SCALE GENOMIC DNA]</scope>
    <source>
        <strain evidence="1 2">NCTC10860</strain>
    </source>
</reference>
<name>A0A379JZV5_ECTOL</name>
<sequence>MASESPFLKHREILLHQSYSAAGALQDFALSCYNGQLGQFRGDALANFDQQHFAIFVEMATYYHQHRENDPHLLEVGAAMWSDRRERGRQHLARVAEHRAINPKQYAEGSERDYYEQLDWLERQTERMKEKGWIDE</sequence>
<evidence type="ECO:0000313" key="2">
    <source>
        <dbReference type="Proteomes" id="UP000254084"/>
    </source>
</evidence>
<dbReference type="RefSeq" id="WP_084341292.1">
    <property type="nucleotide sequence ID" value="NZ_UGUW01000001.1"/>
</dbReference>